<keyword evidence="3" id="KW-1185">Reference proteome</keyword>
<organism evidence="2 3">
    <name type="scientific">Rhynchophorus ferrugineus</name>
    <name type="common">Red palm weevil</name>
    <name type="synonym">Curculio ferrugineus</name>
    <dbReference type="NCBI Taxonomy" id="354439"/>
    <lineage>
        <taxon>Eukaryota</taxon>
        <taxon>Metazoa</taxon>
        <taxon>Ecdysozoa</taxon>
        <taxon>Arthropoda</taxon>
        <taxon>Hexapoda</taxon>
        <taxon>Insecta</taxon>
        <taxon>Pterygota</taxon>
        <taxon>Neoptera</taxon>
        <taxon>Endopterygota</taxon>
        <taxon>Coleoptera</taxon>
        <taxon>Polyphaga</taxon>
        <taxon>Cucujiformia</taxon>
        <taxon>Curculionidae</taxon>
        <taxon>Dryophthorinae</taxon>
        <taxon>Rhynchophorus</taxon>
    </lineage>
</organism>
<gene>
    <name evidence="2" type="ORF">GWI33_004253</name>
</gene>
<comment type="caution">
    <text evidence="2">The sequence shown here is derived from an EMBL/GenBank/DDBJ whole genome shotgun (WGS) entry which is preliminary data.</text>
</comment>
<sequence length="102" mass="10913">MDSPQNAPRPSSRSTENKTHDPRRASVSVSAPSEKQVSTTSTSSASRRSRLGAAPPSTHSLIVRSCSRLTMSANDIDHHSIGSTTHDDGRLMKSDGTVNGRR</sequence>
<feature type="compositionally biased region" description="Basic and acidic residues" evidence="1">
    <location>
        <begin position="15"/>
        <end position="24"/>
    </location>
</feature>
<dbReference type="EMBL" id="JAACXV010000222">
    <property type="protein sequence ID" value="KAF7281819.1"/>
    <property type="molecule type" value="Genomic_DNA"/>
</dbReference>
<evidence type="ECO:0000313" key="2">
    <source>
        <dbReference type="EMBL" id="KAF7281819.1"/>
    </source>
</evidence>
<protein>
    <submittedName>
        <fullName evidence="2">Uncharacterized protein</fullName>
    </submittedName>
</protein>
<feature type="region of interest" description="Disordered" evidence="1">
    <location>
        <begin position="1"/>
        <end position="60"/>
    </location>
</feature>
<reference evidence="2" key="1">
    <citation type="submission" date="2020-08" db="EMBL/GenBank/DDBJ databases">
        <title>Genome sequencing and assembly of the red palm weevil Rhynchophorus ferrugineus.</title>
        <authorList>
            <person name="Dias G.B."/>
            <person name="Bergman C.M."/>
            <person name="Manee M."/>
        </authorList>
    </citation>
    <scope>NUCLEOTIDE SEQUENCE</scope>
    <source>
        <strain evidence="2">AA-2017</strain>
        <tissue evidence="2">Whole larva</tissue>
    </source>
</reference>
<name>A0A834MKL1_RHYFE</name>
<evidence type="ECO:0000256" key="1">
    <source>
        <dbReference type="SAM" id="MobiDB-lite"/>
    </source>
</evidence>
<dbReference type="Proteomes" id="UP000625711">
    <property type="component" value="Unassembled WGS sequence"/>
</dbReference>
<dbReference type="AlphaFoldDB" id="A0A834MKL1"/>
<accession>A0A834MKL1</accession>
<feature type="compositionally biased region" description="Polar residues" evidence="1">
    <location>
        <begin position="27"/>
        <end position="37"/>
    </location>
</feature>
<evidence type="ECO:0000313" key="3">
    <source>
        <dbReference type="Proteomes" id="UP000625711"/>
    </source>
</evidence>
<proteinExistence type="predicted"/>
<feature type="region of interest" description="Disordered" evidence="1">
    <location>
        <begin position="75"/>
        <end position="102"/>
    </location>
</feature>
<feature type="compositionally biased region" description="Polar residues" evidence="1">
    <location>
        <begin position="1"/>
        <end position="14"/>
    </location>
</feature>
<feature type="compositionally biased region" description="Basic and acidic residues" evidence="1">
    <location>
        <begin position="75"/>
        <end position="93"/>
    </location>
</feature>